<evidence type="ECO:0000256" key="1">
    <source>
        <dbReference type="SAM" id="MobiDB-lite"/>
    </source>
</evidence>
<name>A0A7S4SIT7_9DINO</name>
<sequence>MAQAKRCRLWLTLGFVAKPFGGMPFPTSLGTLPFRMPRLPGVGRLWQRRERCSLPLVLAAPHADLVGPPDAFAEELNAVSATEEFYGSLSPASSPGPPTPEDALHIDACSNQEIDSEPSPPESWDVNTNFEEAADDLARLQAILASLPQHAVPLGGGSSGNARGAPSVGRLLTALHRACLEYPQRADELRELEVVHASLDLVCLADHSGRRLFTAARGTDRALRGATLPRDLGNDALIALGFGPARVSNAIRQYQEVCERLPGFASFGCGHSLGASVIEGLARWAEAGPGRTVFQRIDLFNPASSPLRKLVRGTVPLVQTEVHAHRVPGDFVSRFHHFLGCSKHVHPRRPRLSAHALGHFLPTADEAAIAARAAVAQCAAAVVARVTGAQVAARTAVAAIGSRAVARAVLAERSVLIAEAAAAADAQGRRPPHTGPLARLRLRRSEATALRQHARAGWRKAGAARSSESRRARHAGGDVQAAVASPANTA</sequence>
<feature type="region of interest" description="Disordered" evidence="1">
    <location>
        <begin position="454"/>
        <end position="490"/>
    </location>
</feature>
<dbReference type="AlphaFoldDB" id="A0A7S4SIT7"/>
<reference evidence="2" key="1">
    <citation type="submission" date="2021-01" db="EMBL/GenBank/DDBJ databases">
        <authorList>
            <person name="Corre E."/>
            <person name="Pelletier E."/>
            <person name="Niang G."/>
            <person name="Scheremetjew M."/>
            <person name="Finn R."/>
            <person name="Kale V."/>
            <person name="Holt S."/>
            <person name="Cochrane G."/>
            <person name="Meng A."/>
            <person name="Brown T."/>
            <person name="Cohen L."/>
        </authorList>
    </citation>
    <scope>NUCLEOTIDE SEQUENCE</scope>
    <source>
        <strain evidence="2">CCMP3105</strain>
    </source>
</reference>
<protein>
    <submittedName>
        <fullName evidence="2">Uncharacterized protein</fullName>
    </submittedName>
</protein>
<accession>A0A7S4SIT7</accession>
<proteinExistence type="predicted"/>
<evidence type="ECO:0000313" key="2">
    <source>
        <dbReference type="EMBL" id="CAE4646777.1"/>
    </source>
</evidence>
<organism evidence="2">
    <name type="scientific">Alexandrium monilatum</name>
    <dbReference type="NCBI Taxonomy" id="311494"/>
    <lineage>
        <taxon>Eukaryota</taxon>
        <taxon>Sar</taxon>
        <taxon>Alveolata</taxon>
        <taxon>Dinophyceae</taxon>
        <taxon>Gonyaulacales</taxon>
        <taxon>Pyrocystaceae</taxon>
        <taxon>Alexandrium</taxon>
    </lineage>
</organism>
<gene>
    <name evidence="2" type="ORF">AMON00008_LOCUS50739</name>
</gene>
<dbReference type="EMBL" id="HBNR01071623">
    <property type="protein sequence ID" value="CAE4646777.1"/>
    <property type="molecule type" value="Transcribed_RNA"/>
</dbReference>